<dbReference type="PANTHER" id="PTHR34477:SF5">
    <property type="entry name" value="BSL5627 PROTEIN"/>
    <property type="match status" value="1"/>
</dbReference>
<dbReference type="InterPro" id="IPR035901">
    <property type="entry name" value="GIY-YIG_endonuc_sf"/>
</dbReference>
<dbReference type="EMBL" id="MPSB01000004">
    <property type="protein sequence ID" value="ONF96426.1"/>
    <property type="molecule type" value="Genomic_DNA"/>
</dbReference>
<dbReference type="InterPro" id="IPR000305">
    <property type="entry name" value="GIY-YIG_endonuc"/>
</dbReference>
<keyword evidence="4" id="KW-1185">Reference proteome</keyword>
<dbReference type="Pfam" id="PF01541">
    <property type="entry name" value="GIY-YIG"/>
    <property type="match status" value="1"/>
</dbReference>
<comment type="caution">
    <text evidence="3">The sequence shown here is derived from an EMBL/GenBank/DDBJ whole genome shotgun (WGS) entry which is preliminary data.</text>
</comment>
<dbReference type="OrthoDB" id="287318at2"/>
<dbReference type="Proteomes" id="UP000188729">
    <property type="component" value="Unassembled WGS sequence"/>
</dbReference>
<gene>
    <name evidence="3" type="ORF">SPHI_12110</name>
</gene>
<dbReference type="PROSITE" id="PS50164">
    <property type="entry name" value="GIY_YIG"/>
    <property type="match status" value="1"/>
</dbReference>
<evidence type="ECO:0000259" key="2">
    <source>
        <dbReference type="PROSITE" id="PS50164"/>
    </source>
</evidence>
<evidence type="ECO:0000313" key="3">
    <source>
        <dbReference type="EMBL" id="ONF96426.1"/>
    </source>
</evidence>
<sequence>MPKQPCVYILASGKHGTLYIGVTSNLLTSLHQHREGLIEGFTTRYGVHRLVWFDMADAMEAAITREKQLKKWNRDWKLRMIEESNPEWRDLAIDLGFALVEKPARMDSRLRGNDGIMRGNDGTGKHDRD</sequence>
<organism evidence="3 4">
    <name type="scientific">Sphingomonas jeddahensis</name>
    <dbReference type="NCBI Taxonomy" id="1915074"/>
    <lineage>
        <taxon>Bacteria</taxon>
        <taxon>Pseudomonadati</taxon>
        <taxon>Pseudomonadota</taxon>
        <taxon>Alphaproteobacteria</taxon>
        <taxon>Sphingomonadales</taxon>
        <taxon>Sphingomonadaceae</taxon>
        <taxon>Sphingomonas</taxon>
    </lineage>
</organism>
<protein>
    <submittedName>
        <fullName evidence="3">GIY-YIG nuclease superfamily protein</fullName>
    </submittedName>
</protein>
<dbReference type="Gene3D" id="3.40.1440.10">
    <property type="entry name" value="GIY-YIG endonuclease"/>
    <property type="match status" value="1"/>
</dbReference>
<dbReference type="RefSeq" id="WP_076743994.1">
    <property type="nucleotide sequence ID" value="NZ_MPSB01000004.1"/>
</dbReference>
<accession>A0A1V2EUS5</accession>
<feature type="domain" description="GIY-YIG" evidence="2">
    <location>
        <begin position="3"/>
        <end position="79"/>
    </location>
</feature>
<dbReference type="AlphaFoldDB" id="A0A1V2EUS5"/>
<reference evidence="3 4" key="1">
    <citation type="submission" date="2016-11" db="EMBL/GenBank/DDBJ databases">
        <title>Genome sequence of Sphingomonas jeddahensis G39.</title>
        <authorList>
            <person name="Poehlein A."/>
            <person name="Wuebbeler J.H."/>
            <person name="Steinbuechel A."/>
            <person name="Daniel R."/>
        </authorList>
    </citation>
    <scope>NUCLEOTIDE SEQUENCE [LARGE SCALE GENOMIC DNA]</scope>
    <source>
        <strain evidence="3 4">G39</strain>
    </source>
</reference>
<dbReference type="PANTHER" id="PTHR34477">
    <property type="entry name" value="UPF0213 PROTEIN YHBQ"/>
    <property type="match status" value="1"/>
</dbReference>
<dbReference type="SUPFAM" id="SSF82771">
    <property type="entry name" value="GIY-YIG endonuclease"/>
    <property type="match status" value="1"/>
</dbReference>
<dbReference type="CDD" id="cd10448">
    <property type="entry name" value="GIY-YIG_unchar_3"/>
    <property type="match status" value="1"/>
</dbReference>
<proteinExistence type="inferred from homology"/>
<evidence type="ECO:0000256" key="1">
    <source>
        <dbReference type="ARBA" id="ARBA00007435"/>
    </source>
</evidence>
<dbReference type="InterPro" id="IPR050190">
    <property type="entry name" value="UPF0213_domain"/>
</dbReference>
<evidence type="ECO:0000313" key="4">
    <source>
        <dbReference type="Proteomes" id="UP000188729"/>
    </source>
</evidence>
<dbReference type="STRING" id="1915074.SPHI_12110"/>
<name>A0A1V2EUS5_9SPHN</name>
<comment type="similarity">
    <text evidence="1">Belongs to the UPF0213 family.</text>
</comment>